<accession>A0AA38X179</accession>
<sequence length="479" mass="55080">MRLAAEQMPLFTPEEYRLQFERVRNISYHGTWVDDDFGPQAFLRVQQDWDLCGQGFQGKDWYGAGARACLYLQWTASLLANNFLPATSNELQNVWLLFSLGICIMTVALAFIKACVFAIEIEILYWMYWGGFVCAFASSPCQVKLGSKVKWVGLHWSTVILYLTHMLMTYHAIWFVWYAYDHVFSRSPCGTYHYFILPMRDPSERFWALKDFLMWLMSPLAYPLLLLFRLLAVLLAAEIKQSVKTAATYQMFFPRTTHASNSQQQPADSESSKQLSLRLRVYSWLSCFYSGLRFFYYVLRDMFGLPSRSRAGIRLITPIDIKHRRTYRFRCAAFGLTSWVLAVSAIETTLKWNKVRQVHSVASSDQYMPLIAGIGGLVVVSWRLLQQEGRRRRDIRSQWKANEDLEGTEMVAVSTNLANAIAHAFQQPDQGFLTNDGALPTTRDDVEEDQVLSDPARRSNDDDSLRQSDEYVMSGALAV</sequence>
<evidence type="ECO:0000313" key="3">
    <source>
        <dbReference type="EMBL" id="KAJ9604870.1"/>
    </source>
</evidence>
<dbReference type="Proteomes" id="UP001172673">
    <property type="component" value="Unassembled WGS sequence"/>
</dbReference>
<reference evidence="3" key="1">
    <citation type="submission" date="2022-10" db="EMBL/GenBank/DDBJ databases">
        <title>Culturing micro-colonial fungi from biological soil crusts in the Mojave desert and describing Neophaeococcomyces mojavensis, and introducing the new genera and species Taxawa tesnikishii.</title>
        <authorList>
            <person name="Kurbessoian T."/>
            <person name="Stajich J.E."/>
        </authorList>
    </citation>
    <scope>NUCLEOTIDE SEQUENCE</scope>
    <source>
        <strain evidence="3">TK_41</strain>
    </source>
</reference>
<feature type="transmembrane region" description="Helical" evidence="2">
    <location>
        <begin position="123"/>
        <end position="139"/>
    </location>
</feature>
<organism evidence="3 4">
    <name type="scientific">Cladophialophora chaetospira</name>
    <dbReference type="NCBI Taxonomy" id="386627"/>
    <lineage>
        <taxon>Eukaryota</taxon>
        <taxon>Fungi</taxon>
        <taxon>Dikarya</taxon>
        <taxon>Ascomycota</taxon>
        <taxon>Pezizomycotina</taxon>
        <taxon>Eurotiomycetes</taxon>
        <taxon>Chaetothyriomycetidae</taxon>
        <taxon>Chaetothyriales</taxon>
        <taxon>Herpotrichiellaceae</taxon>
        <taxon>Cladophialophora</taxon>
    </lineage>
</organism>
<feature type="transmembrane region" description="Helical" evidence="2">
    <location>
        <begin position="366"/>
        <end position="385"/>
    </location>
</feature>
<evidence type="ECO:0000256" key="1">
    <source>
        <dbReference type="SAM" id="MobiDB-lite"/>
    </source>
</evidence>
<keyword evidence="2" id="KW-0812">Transmembrane</keyword>
<feature type="region of interest" description="Disordered" evidence="1">
    <location>
        <begin position="432"/>
        <end position="466"/>
    </location>
</feature>
<feature type="transmembrane region" description="Helical" evidence="2">
    <location>
        <begin position="327"/>
        <end position="346"/>
    </location>
</feature>
<keyword evidence="2" id="KW-0472">Membrane</keyword>
<feature type="transmembrane region" description="Helical" evidence="2">
    <location>
        <begin position="212"/>
        <end position="237"/>
    </location>
</feature>
<keyword evidence="2" id="KW-1133">Transmembrane helix</keyword>
<keyword evidence="4" id="KW-1185">Reference proteome</keyword>
<proteinExistence type="predicted"/>
<comment type="caution">
    <text evidence="3">The sequence shown here is derived from an EMBL/GenBank/DDBJ whole genome shotgun (WGS) entry which is preliminary data.</text>
</comment>
<gene>
    <name evidence="3" type="ORF">H2200_010985</name>
</gene>
<feature type="transmembrane region" description="Helical" evidence="2">
    <location>
        <begin position="159"/>
        <end position="180"/>
    </location>
</feature>
<feature type="transmembrane region" description="Helical" evidence="2">
    <location>
        <begin position="94"/>
        <end position="116"/>
    </location>
</feature>
<protein>
    <submittedName>
        <fullName evidence="3">Uncharacterized protein</fullName>
    </submittedName>
</protein>
<evidence type="ECO:0000313" key="4">
    <source>
        <dbReference type="Proteomes" id="UP001172673"/>
    </source>
</evidence>
<dbReference type="EMBL" id="JAPDRK010000018">
    <property type="protein sequence ID" value="KAJ9604870.1"/>
    <property type="molecule type" value="Genomic_DNA"/>
</dbReference>
<feature type="compositionally biased region" description="Basic and acidic residues" evidence="1">
    <location>
        <begin position="455"/>
        <end position="466"/>
    </location>
</feature>
<evidence type="ECO:0000256" key="2">
    <source>
        <dbReference type="SAM" id="Phobius"/>
    </source>
</evidence>
<dbReference type="AlphaFoldDB" id="A0AA38X179"/>
<name>A0AA38X179_9EURO</name>